<dbReference type="STRING" id="713585.THITH_06590"/>
<keyword evidence="3" id="KW-1185">Reference proteome</keyword>
<dbReference type="HOGENOM" id="CLU_158704_0_0_6"/>
<dbReference type="RefSeq" id="WP_006748656.1">
    <property type="nucleotide sequence ID" value="NZ_CP007029.1"/>
</dbReference>
<dbReference type="OrthoDB" id="9791200at2"/>
<name>W0DLV5_9GAMM</name>
<dbReference type="EMBL" id="CP007029">
    <property type="protein sequence ID" value="AHE97978.1"/>
    <property type="molecule type" value="Genomic_DNA"/>
</dbReference>
<evidence type="ECO:0000313" key="3">
    <source>
        <dbReference type="Proteomes" id="UP000005289"/>
    </source>
</evidence>
<sequence length="121" mass="13591">MSRRTSLSPDTGYAGIHNDLYGGMTPVGGIIKDAWVFGLLPEEQTCEGWQTSQLQNLHDQVAAEWDKYGLLVGNLPPELRERHNRIHSAAIERARELGWRPGADLDSEMREDDELPPDAPR</sequence>
<evidence type="ECO:0000256" key="1">
    <source>
        <dbReference type="SAM" id="MobiDB-lite"/>
    </source>
</evidence>
<proteinExistence type="predicted"/>
<feature type="region of interest" description="Disordered" evidence="1">
    <location>
        <begin position="100"/>
        <end position="121"/>
    </location>
</feature>
<dbReference type="KEGG" id="tti:THITH_06590"/>
<evidence type="ECO:0000313" key="2">
    <source>
        <dbReference type="EMBL" id="AHE97978.1"/>
    </source>
</evidence>
<protein>
    <submittedName>
        <fullName evidence="2">Uncharacterized protein</fullName>
    </submittedName>
</protein>
<accession>W0DLV5</accession>
<gene>
    <name evidence="2" type="ORF">THITH_06590</name>
</gene>
<organism evidence="2 3">
    <name type="scientific">Thioalkalivibrio paradoxus ARh 1</name>
    <dbReference type="NCBI Taxonomy" id="713585"/>
    <lineage>
        <taxon>Bacteria</taxon>
        <taxon>Pseudomonadati</taxon>
        <taxon>Pseudomonadota</taxon>
        <taxon>Gammaproteobacteria</taxon>
        <taxon>Chromatiales</taxon>
        <taxon>Ectothiorhodospiraceae</taxon>
        <taxon>Thioalkalivibrio</taxon>
    </lineage>
</organism>
<dbReference type="Proteomes" id="UP000005289">
    <property type="component" value="Chromosome"/>
</dbReference>
<feature type="compositionally biased region" description="Acidic residues" evidence="1">
    <location>
        <begin position="105"/>
        <end position="121"/>
    </location>
</feature>
<reference evidence="2 3" key="1">
    <citation type="submission" date="2013-12" db="EMBL/GenBank/DDBJ databases">
        <authorList>
            <consortium name="DOE Joint Genome Institute"/>
            <person name="Muyzer G."/>
            <person name="Huntemann M."/>
            <person name="Han J."/>
            <person name="Chen A."/>
            <person name="Kyrpides N."/>
            <person name="Mavromatis K."/>
            <person name="Markowitz V."/>
            <person name="Palaniappan K."/>
            <person name="Ivanova N."/>
            <person name="Schaumberg A."/>
            <person name="Pati A."/>
            <person name="Liolios K."/>
            <person name="Nordberg H.P."/>
            <person name="Cantor M.N."/>
            <person name="Hua S.X."/>
            <person name="Woyke T."/>
        </authorList>
    </citation>
    <scope>NUCLEOTIDE SEQUENCE [LARGE SCALE GENOMIC DNA]</scope>
    <source>
        <strain evidence="2 3">ARh 1</strain>
    </source>
</reference>
<dbReference type="AlphaFoldDB" id="W0DLV5"/>